<dbReference type="RefSeq" id="XP_024326293.1">
    <property type="nucleotide sequence ID" value="XM_024465993.1"/>
</dbReference>
<dbReference type="eggNOG" id="ENOG502QPT5">
    <property type="taxonomic scope" value="Eukaryota"/>
</dbReference>
<dbReference type="EMBL" id="KV441390">
    <property type="protein sequence ID" value="OAF61015.1"/>
    <property type="molecule type" value="Genomic_DNA"/>
</dbReference>
<evidence type="ECO:0000256" key="4">
    <source>
        <dbReference type="SAM" id="MobiDB-lite"/>
    </source>
</evidence>
<dbReference type="GO" id="GO:0005739">
    <property type="term" value="C:mitochondrion"/>
    <property type="evidence" value="ECO:0007669"/>
    <property type="project" value="TreeGrafter"/>
</dbReference>
<feature type="domain" description="Ketopantoate reductase N-terminal" evidence="5">
    <location>
        <begin position="48"/>
        <end position="225"/>
    </location>
</feature>
<dbReference type="AlphaFoldDB" id="A0A177AFY5"/>
<dbReference type="GeneID" id="36285410"/>
<dbReference type="PANTHER" id="PTHR43765:SF2">
    <property type="entry name" value="2-DEHYDROPANTOATE 2-REDUCTASE"/>
    <property type="match status" value="1"/>
</dbReference>
<feature type="domain" description="Ketopantoate reductase C-terminal" evidence="6">
    <location>
        <begin position="270"/>
        <end position="397"/>
    </location>
</feature>
<name>A0A177AFY5_9PEZI</name>
<dbReference type="InterPro" id="IPR013332">
    <property type="entry name" value="KPR_N"/>
</dbReference>
<dbReference type="Gene3D" id="1.10.1040.10">
    <property type="entry name" value="N-(1-d-carboxylethyl)-l-norvaline Dehydrogenase, domain 2"/>
    <property type="match status" value="1"/>
</dbReference>
<evidence type="ECO:0008006" key="8">
    <source>
        <dbReference type="Google" id="ProtNLM"/>
    </source>
</evidence>
<dbReference type="Gene3D" id="3.40.50.720">
    <property type="entry name" value="NAD(P)-binding Rossmann-like Domain"/>
    <property type="match status" value="1"/>
</dbReference>
<dbReference type="InterPro" id="IPR013328">
    <property type="entry name" value="6PGD_dom2"/>
</dbReference>
<dbReference type="Pfam" id="PF02558">
    <property type="entry name" value="ApbA"/>
    <property type="match status" value="1"/>
</dbReference>
<evidence type="ECO:0000256" key="1">
    <source>
        <dbReference type="ARBA" id="ARBA00007870"/>
    </source>
</evidence>
<dbReference type="Proteomes" id="UP000077154">
    <property type="component" value="Unassembled WGS sequence"/>
</dbReference>
<sequence>MPRTLESAAEINALDPQHREMREEEEEEVDPGEKEGASTHTHSKPSRIHILGTGKEGKFVAHSLASLGGRPPISLLLQRPSLVNQWHAEGQILELLEAKKSMVQIGFDIENPNLTQAEYTQGRMLSTKNVLFGQDGWNIDQLIVTTEAPVTVRSLLPIKDRLHSTSTILFLQNGMGVIDEVNENVFPNPATRPRYIEGMTSHSLRNHPARTFTTLHSGQGEIFLAAQKGDETSPDPVGMIDSTRSLLRSLARSPALNAKGVSPTELLVLKLERLAVEAVIGPLSVMFDCKNGDLLSNYMVTLLLREVLNEISTIASELPELKGETGLSYRLHPRKIERTFVQVATMTSSEIHDMVRSVRLGKKSEVGYFTGYILKRAAELGIDCPNNTLMERMVKAKTAMRSQEANSYIPYKKDRRF</sequence>
<dbReference type="SUPFAM" id="SSF51735">
    <property type="entry name" value="NAD(P)-binding Rossmann-fold domains"/>
    <property type="match status" value="1"/>
</dbReference>
<dbReference type="SUPFAM" id="SSF48179">
    <property type="entry name" value="6-phosphogluconate dehydrogenase C-terminal domain-like"/>
    <property type="match status" value="1"/>
</dbReference>
<reference evidence="7" key="1">
    <citation type="submission" date="2016-03" db="EMBL/GenBank/DDBJ databases">
        <title>Updated assembly of Pseudogymnoascus destructans, the fungus causing white-nose syndrome of bats.</title>
        <authorList>
            <person name="Palmer J.M."/>
            <person name="Drees K.P."/>
            <person name="Foster J.T."/>
            <person name="Lindner D.L."/>
        </authorList>
    </citation>
    <scope>NUCLEOTIDE SEQUENCE [LARGE SCALE GENOMIC DNA]</scope>
    <source>
        <strain evidence="7">20631-21</strain>
    </source>
</reference>
<dbReference type="InterPro" id="IPR036291">
    <property type="entry name" value="NAD(P)-bd_dom_sf"/>
</dbReference>
<organism evidence="7">
    <name type="scientific">Pseudogymnoascus destructans</name>
    <dbReference type="NCBI Taxonomy" id="655981"/>
    <lineage>
        <taxon>Eukaryota</taxon>
        <taxon>Fungi</taxon>
        <taxon>Dikarya</taxon>
        <taxon>Ascomycota</taxon>
        <taxon>Pezizomycotina</taxon>
        <taxon>Leotiomycetes</taxon>
        <taxon>Thelebolales</taxon>
        <taxon>Thelebolaceae</taxon>
        <taxon>Pseudogymnoascus</taxon>
    </lineage>
</organism>
<evidence type="ECO:0000259" key="6">
    <source>
        <dbReference type="Pfam" id="PF08546"/>
    </source>
</evidence>
<dbReference type="InterPro" id="IPR013752">
    <property type="entry name" value="KPA_reductase"/>
</dbReference>
<evidence type="ECO:0000259" key="5">
    <source>
        <dbReference type="Pfam" id="PF02558"/>
    </source>
</evidence>
<gene>
    <name evidence="7" type="ORF">VC83_02327</name>
</gene>
<dbReference type="OrthoDB" id="73846at2759"/>
<comment type="similarity">
    <text evidence="1">Belongs to the ketopantoate reductase family.</text>
</comment>
<proteinExistence type="inferred from homology"/>
<dbReference type="GO" id="GO:0008677">
    <property type="term" value="F:2-dehydropantoate 2-reductase activity"/>
    <property type="evidence" value="ECO:0007669"/>
    <property type="project" value="TreeGrafter"/>
</dbReference>
<dbReference type="VEuPathDB" id="FungiDB:GMDG_01188"/>
<dbReference type="InterPro" id="IPR008927">
    <property type="entry name" value="6-PGluconate_DH-like_C_sf"/>
</dbReference>
<keyword evidence="3" id="KW-0560">Oxidoreductase</keyword>
<keyword evidence="2" id="KW-0521">NADP</keyword>
<dbReference type="PANTHER" id="PTHR43765">
    <property type="entry name" value="2-DEHYDROPANTOATE 2-REDUCTASE-RELATED"/>
    <property type="match status" value="1"/>
</dbReference>
<dbReference type="Pfam" id="PF08546">
    <property type="entry name" value="ApbA_C"/>
    <property type="match status" value="1"/>
</dbReference>
<evidence type="ECO:0000256" key="2">
    <source>
        <dbReference type="ARBA" id="ARBA00022857"/>
    </source>
</evidence>
<accession>A0A177AFY5</accession>
<evidence type="ECO:0000313" key="7">
    <source>
        <dbReference type="EMBL" id="OAF61015.1"/>
    </source>
</evidence>
<dbReference type="GO" id="GO:0050661">
    <property type="term" value="F:NADP binding"/>
    <property type="evidence" value="ECO:0007669"/>
    <property type="project" value="TreeGrafter"/>
</dbReference>
<dbReference type="InterPro" id="IPR050838">
    <property type="entry name" value="Ketopantoate_reductase"/>
</dbReference>
<protein>
    <recommendedName>
        <fullName evidence="8">2-dehydropantoate 2-reductase</fullName>
    </recommendedName>
</protein>
<evidence type="ECO:0000256" key="3">
    <source>
        <dbReference type="ARBA" id="ARBA00023002"/>
    </source>
</evidence>
<feature type="region of interest" description="Disordered" evidence="4">
    <location>
        <begin position="1"/>
        <end position="48"/>
    </location>
</feature>